<dbReference type="GO" id="GO:0005737">
    <property type="term" value="C:cytoplasm"/>
    <property type="evidence" value="ECO:0007669"/>
    <property type="project" value="TreeGrafter"/>
</dbReference>
<dbReference type="FunFam" id="3.30.559.10:FF:000023">
    <property type="entry name" value="Non-ribosomal peptide synthetase"/>
    <property type="match status" value="1"/>
</dbReference>
<dbReference type="Gene3D" id="3.40.50.980">
    <property type="match status" value="2"/>
</dbReference>
<dbReference type="FunFam" id="3.30.300.30:FF:000010">
    <property type="entry name" value="Enterobactin synthetase component F"/>
    <property type="match status" value="1"/>
</dbReference>
<dbReference type="CDD" id="cd12114">
    <property type="entry name" value="A_NRPS_TlmIV_like"/>
    <property type="match status" value="1"/>
</dbReference>
<dbReference type="GO" id="GO:0043041">
    <property type="term" value="P:amino acid activation for nonribosomal peptide biosynthetic process"/>
    <property type="evidence" value="ECO:0007669"/>
    <property type="project" value="TreeGrafter"/>
</dbReference>
<evidence type="ECO:0000256" key="1">
    <source>
        <dbReference type="ARBA" id="ARBA00001957"/>
    </source>
</evidence>
<proteinExistence type="predicted"/>
<dbReference type="InterPro" id="IPR009081">
    <property type="entry name" value="PP-bd_ACP"/>
</dbReference>
<comment type="cofactor">
    <cofactor evidence="1">
        <name>pantetheine 4'-phosphate</name>
        <dbReference type="ChEBI" id="CHEBI:47942"/>
    </cofactor>
</comment>
<dbReference type="Gene3D" id="1.10.10.1830">
    <property type="entry name" value="Non-ribosomal peptide synthase, adenylation domain"/>
    <property type="match status" value="1"/>
</dbReference>
<dbReference type="Pfam" id="PF00668">
    <property type="entry name" value="Condensation"/>
    <property type="match status" value="1"/>
</dbReference>
<dbReference type="Pfam" id="PF00501">
    <property type="entry name" value="AMP-binding"/>
    <property type="match status" value="1"/>
</dbReference>
<dbReference type="CDD" id="cd19535">
    <property type="entry name" value="Cyc_NRPS"/>
    <property type="match status" value="1"/>
</dbReference>
<name>A0A250IS91_9BACT</name>
<dbReference type="SUPFAM" id="SSF56801">
    <property type="entry name" value="Acetyl-CoA synthetase-like"/>
    <property type="match status" value="1"/>
</dbReference>
<evidence type="ECO:0000313" key="8">
    <source>
        <dbReference type="Proteomes" id="UP000217289"/>
    </source>
</evidence>
<gene>
    <name evidence="7" type="ORF">MEBOL_007624</name>
</gene>
<dbReference type="Gene3D" id="3.30.559.30">
    <property type="entry name" value="Nonribosomal peptide synthetase, condensation domain"/>
    <property type="match status" value="1"/>
</dbReference>
<dbReference type="InterPro" id="IPR036736">
    <property type="entry name" value="ACP-like_sf"/>
</dbReference>
<dbReference type="GO" id="GO:0016874">
    <property type="term" value="F:ligase activity"/>
    <property type="evidence" value="ECO:0007669"/>
    <property type="project" value="UniProtKB-KW"/>
</dbReference>
<dbReference type="FunFam" id="3.30.559.30:FF:000006">
    <property type="entry name" value="Yersiniabactin polyketide/non-ribosomal peptide synthetase"/>
    <property type="match status" value="1"/>
</dbReference>
<dbReference type="Pfam" id="PF18563">
    <property type="entry name" value="TubC_N"/>
    <property type="match status" value="1"/>
</dbReference>
<dbReference type="Pfam" id="PF00881">
    <property type="entry name" value="Nitroreductase"/>
    <property type="match status" value="1"/>
</dbReference>
<dbReference type="InterPro" id="IPR029479">
    <property type="entry name" value="Nitroreductase"/>
</dbReference>
<dbReference type="InterPro" id="IPR057737">
    <property type="entry name" value="Condensation_MtbB-like"/>
</dbReference>
<accession>A0A250IS91</accession>
<dbReference type="InterPro" id="IPR041464">
    <property type="entry name" value="TubC_N"/>
</dbReference>
<dbReference type="Pfam" id="PF13193">
    <property type="entry name" value="AMP-binding_C"/>
    <property type="match status" value="1"/>
</dbReference>
<dbReference type="SUPFAM" id="SSF55469">
    <property type="entry name" value="FMN-dependent nitroreductase-like"/>
    <property type="match status" value="1"/>
</dbReference>
<dbReference type="Gene3D" id="1.10.1200.10">
    <property type="entry name" value="ACP-like"/>
    <property type="match status" value="1"/>
</dbReference>
<dbReference type="InterPro" id="IPR025110">
    <property type="entry name" value="AMP-bd_C"/>
</dbReference>
<dbReference type="SUPFAM" id="SSF52777">
    <property type="entry name" value="CoA-dependent acyltransferases"/>
    <property type="match status" value="2"/>
</dbReference>
<dbReference type="PANTHER" id="PTHR45527">
    <property type="entry name" value="NONRIBOSOMAL PEPTIDE SYNTHETASE"/>
    <property type="match status" value="1"/>
</dbReference>
<keyword evidence="8" id="KW-1185">Reference proteome</keyword>
<dbReference type="RefSeq" id="WP_170115677.1">
    <property type="nucleotide sequence ID" value="NZ_CP022163.1"/>
</dbReference>
<dbReference type="GO" id="GO:0044550">
    <property type="term" value="P:secondary metabolite biosynthetic process"/>
    <property type="evidence" value="ECO:0007669"/>
    <property type="project" value="UniProtKB-ARBA"/>
</dbReference>
<dbReference type="KEGG" id="mbd:MEBOL_007624"/>
<dbReference type="CDD" id="cd02142">
    <property type="entry name" value="McbC_SagB-like_oxidoreductase"/>
    <property type="match status" value="1"/>
</dbReference>
<dbReference type="Proteomes" id="UP000217289">
    <property type="component" value="Chromosome"/>
</dbReference>
<dbReference type="Gene3D" id="3.40.109.10">
    <property type="entry name" value="NADH Oxidase"/>
    <property type="match status" value="1"/>
</dbReference>
<dbReference type="InterPro" id="IPR045851">
    <property type="entry name" value="AMP-bd_C_sf"/>
</dbReference>
<keyword evidence="3" id="KW-0596">Phosphopantetheine</keyword>
<dbReference type="InterPro" id="IPR001242">
    <property type="entry name" value="Condensation_dom"/>
</dbReference>
<dbReference type="PROSITE" id="PS00012">
    <property type="entry name" value="PHOSPHOPANTETHEINE"/>
    <property type="match status" value="1"/>
</dbReference>
<dbReference type="GO" id="GO:0031177">
    <property type="term" value="F:phosphopantetheine binding"/>
    <property type="evidence" value="ECO:0007669"/>
    <property type="project" value="TreeGrafter"/>
</dbReference>
<sequence>MNALDLISELTRMGVELKVEDEHLRVRAARNVITPELQRRIAANKAELLALCQQREAPERARRQHEPFPLTDIQQAYLIGRGTDFGIGGIACHMYNEIDARDVDVGRLSRAWQRLIDQHAMLRSVVLPSGEQRVLESVPAYSIPVLDLRGQPSAQVEEKLAAVRHEFSTRATPPGQWPTFALQATLLDEGRVRIHVDIDIMTADASAVLALQEEWRELYLEPEKVLAPVPVSFREHVLAELASHDTPAYRRAESYWFSRLADLPPAPVLPLATSPEHLVRPTFRRIGARLEPARWERLKERAAEAGLTRAGVLCSAFSDVLAAWGESARFCINLTVFRRLPIHPEINRLVGDFTSNVLLEVDGQGQTFTERAIRLRDQLARDLEHNEMSGVRVLREQSRRREGFGALMPVVFTSMLGLRSRKSDVSGLFSWLGQTNYTITQTPQVWLDCQLRDDDGALLFSWDYPEGLFPEGMIEDAFSAWGELIGRLADSTEAWNERSCVQLPAAQRARRESFNATAAAIPEARLDALFLAQAERMPERVAVIDHGRTLSYAQLREHASALASQLVTLGAKPDTLIAVVLEKGWRQAVAVLAIQLAGAAYLPVDPALPEDRRNLLLQEGQVKVALTEPRLAERLSWPEDVEVVVVADIARGAALPERRGSVTDLAYCIYTSGSTGRPKGVMIDHRSAANTVQDINSRFQVGPEDRVFALSSLGFDLSVYDIFGALAVGAAFVLPESEATKDPASWLNLLRTHRVSVWNSVPTLMEMLVDVAETRGERLPDSLRLVMMSGDWIPVTLPDRIRRLARGDIQIISLGGATEGSVWSILHPIGQVEPTARSIPYGRPMLNQRFYVLDDALASRPDYVPGELFIGGVGVARGYFRDDVRTAERFIVHPKTNERLYRTGDLGRFLPGGDIEFLGRKDFQVKVAGHRIELGEIEAALLRHPALREAVVAAPGERSARRLVAYVVVAEGQAVPSAESLQSFLGATLPQYMVPGIFVHLERLPLSSNGKVDRKALPEPAAPVSRSTALAPGQGGELLVKVTHLVAEVLRRPEVDPQDNLRQLGASSVELIKLASLLEQHLGSRPKLAEFLMLRNAGEIAAYYLARQPAEAPKEAAPATASAVASPAPQITLPLEALGEDEELRRRHLKRTSHRTFSSQPVDAKTLGRLVSNLRPLELDGKRKYQYGSAAGAYGVRLYLHVASGRVRGLDGGTYCHDPVRHALVRLSDTGALDLMLHAKGNRALAASAAFSFFFVCDRRVLAPIHGEKWRDYALLEAGLMAQLLEMRASDLDLGLCQVEAPRAEELRGVFQWEEEHTLLHALVGGGLEWEEGSL</sequence>
<reference evidence="7 8" key="1">
    <citation type="submission" date="2017-06" db="EMBL/GenBank/DDBJ databases">
        <authorList>
            <person name="Kim H.J."/>
            <person name="Triplett B.A."/>
        </authorList>
    </citation>
    <scope>NUCLEOTIDE SEQUENCE [LARGE SCALE GENOMIC DNA]</scope>
    <source>
        <strain evidence="7 8">DSM 14713</strain>
    </source>
</reference>
<dbReference type="Gene3D" id="3.30.300.30">
    <property type="match status" value="1"/>
</dbReference>
<dbReference type="FunFam" id="3.40.50.980:FF:000001">
    <property type="entry name" value="Non-ribosomal peptide synthetase"/>
    <property type="match status" value="1"/>
</dbReference>
<evidence type="ECO:0000313" key="7">
    <source>
        <dbReference type="EMBL" id="ATB34123.1"/>
    </source>
</evidence>
<keyword evidence="4" id="KW-0597">Phosphoprotein</keyword>
<dbReference type="Pfam" id="PF00550">
    <property type="entry name" value="PP-binding"/>
    <property type="match status" value="1"/>
</dbReference>
<dbReference type="InterPro" id="IPR006162">
    <property type="entry name" value="Ppantetheine_attach_site"/>
</dbReference>
<evidence type="ECO:0000259" key="6">
    <source>
        <dbReference type="PROSITE" id="PS50075"/>
    </source>
</evidence>
<dbReference type="InterPro" id="IPR010071">
    <property type="entry name" value="AA_adenyl_dom"/>
</dbReference>
<comment type="pathway">
    <text evidence="2">Siderophore biosynthesis.</text>
</comment>
<feature type="domain" description="Carrier" evidence="6">
    <location>
        <begin position="1033"/>
        <end position="1108"/>
    </location>
</feature>
<dbReference type="GO" id="GO:0016491">
    <property type="term" value="F:oxidoreductase activity"/>
    <property type="evidence" value="ECO:0007669"/>
    <property type="project" value="InterPro"/>
</dbReference>
<organism evidence="7 8">
    <name type="scientific">Melittangium boletus DSM 14713</name>
    <dbReference type="NCBI Taxonomy" id="1294270"/>
    <lineage>
        <taxon>Bacteria</taxon>
        <taxon>Pseudomonadati</taxon>
        <taxon>Myxococcota</taxon>
        <taxon>Myxococcia</taxon>
        <taxon>Myxococcales</taxon>
        <taxon>Cystobacterineae</taxon>
        <taxon>Archangiaceae</taxon>
        <taxon>Melittangium</taxon>
    </lineage>
</organism>
<evidence type="ECO:0000256" key="4">
    <source>
        <dbReference type="ARBA" id="ARBA00022553"/>
    </source>
</evidence>
<dbReference type="InterPro" id="IPR044894">
    <property type="entry name" value="TubC_N_sf"/>
</dbReference>
<evidence type="ECO:0000256" key="5">
    <source>
        <dbReference type="ARBA" id="ARBA00022598"/>
    </source>
</evidence>
<dbReference type="Gene3D" id="3.30.559.10">
    <property type="entry name" value="Chloramphenicol acetyltransferase-like domain"/>
    <property type="match status" value="1"/>
</dbReference>
<dbReference type="InterPro" id="IPR023213">
    <property type="entry name" value="CAT-like_dom_sf"/>
</dbReference>
<dbReference type="PANTHER" id="PTHR45527:SF10">
    <property type="entry name" value="PYOCHELIN SYNTHASE PCHF"/>
    <property type="match status" value="1"/>
</dbReference>
<dbReference type="PROSITE" id="PS50075">
    <property type="entry name" value="CARRIER"/>
    <property type="match status" value="1"/>
</dbReference>
<dbReference type="NCBIfam" id="TIGR01733">
    <property type="entry name" value="AA-adenyl-dom"/>
    <property type="match status" value="1"/>
</dbReference>
<dbReference type="Gene3D" id="2.30.38.10">
    <property type="entry name" value="Luciferase, Domain 3"/>
    <property type="match status" value="1"/>
</dbReference>
<protein>
    <submittedName>
        <fullName evidence="7">MtaC protein</fullName>
    </submittedName>
</protein>
<evidence type="ECO:0000256" key="2">
    <source>
        <dbReference type="ARBA" id="ARBA00004924"/>
    </source>
</evidence>
<evidence type="ECO:0000256" key="3">
    <source>
        <dbReference type="ARBA" id="ARBA00022450"/>
    </source>
</evidence>
<dbReference type="InterPro" id="IPR000415">
    <property type="entry name" value="Nitroreductase-like"/>
</dbReference>
<dbReference type="InterPro" id="IPR000873">
    <property type="entry name" value="AMP-dep_synth/lig_dom"/>
</dbReference>
<dbReference type="EMBL" id="CP022163">
    <property type="protein sequence ID" value="ATB34123.1"/>
    <property type="molecule type" value="Genomic_DNA"/>
</dbReference>
<dbReference type="SUPFAM" id="SSF47336">
    <property type="entry name" value="ACP-like"/>
    <property type="match status" value="1"/>
</dbReference>
<keyword evidence="5" id="KW-0436">Ligase</keyword>
<dbReference type="FunFam" id="3.40.50.12780:FF:000012">
    <property type="entry name" value="Non-ribosomal peptide synthetase"/>
    <property type="match status" value="1"/>
</dbReference>